<evidence type="ECO:0000256" key="1">
    <source>
        <dbReference type="ARBA" id="ARBA00002205"/>
    </source>
</evidence>
<dbReference type="InterPro" id="IPR031395">
    <property type="entry name" value="Sop4"/>
</dbReference>
<organism evidence="13 14">
    <name type="scientific">Lachancea thermotolerans (strain ATCC 56472 / CBS 6340 / NRRL Y-8284)</name>
    <name type="common">Yeast</name>
    <name type="synonym">Kluyveromyces thermotolerans</name>
    <dbReference type="NCBI Taxonomy" id="559295"/>
    <lineage>
        <taxon>Eukaryota</taxon>
        <taxon>Fungi</taxon>
        <taxon>Dikarya</taxon>
        <taxon>Ascomycota</taxon>
        <taxon>Saccharomycotina</taxon>
        <taxon>Saccharomycetes</taxon>
        <taxon>Saccharomycetales</taxon>
        <taxon>Saccharomycetaceae</taxon>
        <taxon>Lachancea</taxon>
    </lineage>
</organism>
<gene>
    <name evidence="13" type="ordered locus">KLTH0F03828g</name>
</gene>
<dbReference type="HOGENOM" id="CLU_102669_0_0_1"/>
<comment type="similarity">
    <text evidence="3">Belongs to the SOP4 family.</text>
</comment>
<evidence type="ECO:0000256" key="7">
    <source>
        <dbReference type="ARBA" id="ARBA00022729"/>
    </source>
</evidence>
<name>C5DKD8_LACTC</name>
<dbReference type="GO" id="GO:0005789">
    <property type="term" value="C:endoplasmic reticulum membrane"/>
    <property type="evidence" value="ECO:0007669"/>
    <property type="project" value="UniProtKB-SubCell"/>
</dbReference>
<evidence type="ECO:0000256" key="4">
    <source>
        <dbReference type="ARBA" id="ARBA00020106"/>
    </source>
</evidence>
<dbReference type="GeneID" id="8292570"/>
<dbReference type="FunCoup" id="C5DKD8">
    <property type="interactions" value="44"/>
</dbReference>
<keyword evidence="9" id="KW-0653">Protein transport</keyword>
<keyword evidence="10" id="KW-1133">Transmembrane helix</keyword>
<keyword evidence="14" id="KW-1185">Reference proteome</keyword>
<keyword evidence="12" id="KW-0325">Glycoprotein</keyword>
<dbReference type="OMA" id="PYITVEL"/>
<sequence>MTFYELSLVRGTKRVQAGTRRLFWTRRFDMLLLLFCLISGLCSSTLAATVSGRLDVSPLNITRKEVAHSSFKLLQVGNFTGPAYYSQTTVRDVHGNFKFEGVPEPKDANSSTYFVLQPSSLDYNLKPGRILVQLVRDPEDPQKIVTKAFKNSFGRENFPSPEILYPEKLAEVAADPCITFSLVNAAPFREYITERNAGILKSGPVASILNSKFKMAAVITAVLMLLFPYLLEKFDSETAQAIKDDRLEKQKRKYADQKRVGEQAQRLEKK</sequence>
<dbReference type="OrthoDB" id="27095at2759"/>
<evidence type="ECO:0000256" key="5">
    <source>
        <dbReference type="ARBA" id="ARBA00022448"/>
    </source>
</evidence>
<evidence type="ECO:0000256" key="12">
    <source>
        <dbReference type="ARBA" id="ARBA00023180"/>
    </source>
</evidence>
<dbReference type="InParanoid" id="C5DKD8"/>
<proteinExistence type="inferred from homology"/>
<dbReference type="Pfam" id="PF17081">
    <property type="entry name" value="SOP4"/>
    <property type="match status" value="1"/>
</dbReference>
<evidence type="ECO:0000256" key="3">
    <source>
        <dbReference type="ARBA" id="ARBA00007486"/>
    </source>
</evidence>
<evidence type="ECO:0000313" key="13">
    <source>
        <dbReference type="EMBL" id="CAR23939.1"/>
    </source>
</evidence>
<dbReference type="Proteomes" id="UP000002036">
    <property type="component" value="Chromosome F"/>
</dbReference>
<dbReference type="STRING" id="559295.C5DKD8"/>
<keyword evidence="8" id="KW-0256">Endoplasmic reticulum</keyword>
<keyword evidence="6" id="KW-0812">Transmembrane</keyword>
<comment type="subcellular location">
    <subcellularLocation>
        <location evidence="2">Endoplasmic reticulum membrane</location>
        <topology evidence="2">Single-pass type I membrane protein</topology>
    </subcellularLocation>
</comment>
<keyword evidence="11" id="KW-0472">Membrane</keyword>
<evidence type="ECO:0000256" key="6">
    <source>
        <dbReference type="ARBA" id="ARBA00022692"/>
    </source>
</evidence>
<evidence type="ECO:0000256" key="10">
    <source>
        <dbReference type="ARBA" id="ARBA00022989"/>
    </source>
</evidence>
<protein>
    <recommendedName>
        <fullName evidence="4">Protein SOP4</fullName>
    </recommendedName>
</protein>
<evidence type="ECO:0000256" key="2">
    <source>
        <dbReference type="ARBA" id="ARBA00004115"/>
    </source>
</evidence>
<keyword evidence="5" id="KW-0813">Transport</keyword>
<dbReference type="KEGG" id="lth:KLTH0F03828g"/>
<dbReference type="RefSeq" id="XP_002554376.1">
    <property type="nucleotide sequence ID" value="XM_002554330.1"/>
</dbReference>
<evidence type="ECO:0000256" key="8">
    <source>
        <dbReference type="ARBA" id="ARBA00022824"/>
    </source>
</evidence>
<evidence type="ECO:0000256" key="11">
    <source>
        <dbReference type="ARBA" id="ARBA00023136"/>
    </source>
</evidence>
<keyword evidence="7" id="KW-0732">Signal</keyword>
<dbReference type="EMBL" id="CU928170">
    <property type="protein sequence ID" value="CAR23939.1"/>
    <property type="molecule type" value="Genomic_DNA"/>
</dbReference>
<dbReference type="GO" id="GO:0015031">
    <property type="term" value="P:protein transport"/>
    <property type="evidence" value="ECO:0007669"/>
    <property type="project" value="UniProtKB-KW"/>
</dbReference>
<accession>C5DKD8</accession>
<evidence type="ECO:0000256" key="9">
    <source>
        <dbReference type="ARBA" id="ARBA00022927"/>
    </source>
</evidence>
<dbReference type="AlphaFoldDB" id="C5DKD8"/>
<comment type="function">
    <text evidence="1">Involved in the export of PMA1, possibly through the monitoring or assisting of PMA1 folding and acquisition of competence to enter vesicles.</text>
</comment>
<dbReference type="eggNOG" id="ENOG502RXGD">
    <property type="taxonomic scope" value="Eukaryota"/>
</dbReference>
<reference evidence="13 14" key="1">
    <citation type="journal article" date="2009" name="Genome Res.">
        <title>Comparative genomics of protoploid Saccharomycetaceae.</title>
        <authorList>
            <consortium name="The Genolevures Consortium"/>
            <person name="Souciet J.-L."/>
            <person name="Dujon B."/>
            <person name="Gaillardin C."/>
            <person name="Johnston M."/>
            <person name="Baret P.V."/>
            <person name="Cliften P."/>
            <person name="Sherman D.J."/>
            <person name="Weissenbach J."/>
            <person name="Westhof E."/>
            <person name="Wincker P."/>
            <person name="Jubin C."/>
            <person name="Poulain J."/>
            <person name="Barbe V."/>
            <person name="Segurens B."/>
            <person name="Artiguenave F."/>
            <person name="Anthouard V."/>
            <person name="Vacherie B."/>
            <person name="Val M.-E."/>
            <person name="Fulton R.S."/>
            <person name="Minx P."/>
            <person name="Wilson R."/>
            <person name="Durrens P."/>
            <person name="Jean G."/>
            <person name="Marck C."/>
            <person name="Martin T."/>
            <person name="Nikolski M."/>
            <person name="Rolland T."/>
            <person name="Seret M.-L."/>
            <person name="Casaregola S."/>
            <person name="Despons L."/>
            <person name="Fairhead C."/>
            <person name="Fischer G."/>
            <person name="Lafontaine I."/>
            <person name="Leh V."/>
            <person name="Lemaire M."/>
            <person name="de Montigny J."/>
            <person name="Neuveglise C."/>
            <person name="Thierry A."/>
            <person name="Blanc-Lenfle I."/>
            <person name="Bleykasten C."/>
            <person name="Diffels J."/>
            <person name="Fritsch E."/>
            <person name="Frangeul L."/>
            <person name="Goeffon A."/>
            <person name="Jauniaux N."/>
            <person name="Kachouri-Lafond R."/>
            <person name="Payen C."/>
            <person name="Potier S."/>
            <person name="Pribylova L."/>
            <person name="Ozanne C."/>
            <person name="Richard G.-F."/>
            <person name="Sacerdot C."/>
            <person name="Straub M.-L."/>
            <person name="Talla E."/>
        </authorList>
    </citation>
    <scope>NUCLEOTIDE SEQUENCE [LARGE SCALE GENOMIC DNA]</scope>
    <source>
        <strain evidence="14">ATCC 56472 / CBS 6340 / NRRL Y-8284</strain>
    </source>
</reference>
<evidence type="ECO:0000313" key="14">
    <source>
        <dbReference type="Proteomes" id="UP000002036"/>
    </source>
</evidence>